<accession>A0A7S4QRP3</accession>
<name>A0A7S4QRP3_9DINO</name>
<organism evidence="2">
    <name type="scientific">Alexandrium monilatum</name>
    <dbReference type="NCBI Taxonomy" id="311494"/>
    <lineage>
        <taxon>Eukaryota</taxon>
        <taxon>Sar</taxon>
        <taxon>Alveolata</taxon>
        <taxon>Dinophyceae</taxon>
        <taxon>Gonyaulacales</taxon>
        <taxon>Pyrocystaceae</taxon>
        <taxon>Alexandrium</taxon>
    </lineage>
</organism>
<evidence type="ECO:0000256" key="1">
    <source>
        <dbReference type="SAM" id="MobiDB-lite"/>
    </source>
</evidence>
<reference evidence="2" key="1">
    <citation type="submission" date="2021-01" db="EMBL/GenBank/DDBJ databases">
        <authorList>
            <person name="Corre E."/>
            <person name="Pelletier E."/>
            <person name="Niang G."/>
            <person name="Scheremetjew M."/>
            <person name="Finn R."/>
            <person name="Kale V."/>
            <person name="Holt S."/>
            <person name="Cochrane G."/>
            <person name="Meng A."/>
            <person name="Brown T."/>
            <person name="Cohen L."/>
        </authorList>
    </citation>
    <scope>NUCLEOTIDE SEQUENCE</scope>
    <source>
        <strain evidence="2">CCMP3105</strain>
    </source>
</reference>
<protein>
    <submittedName>
        <fullName evidence="2">Uncharacterized protein</fullName>
    </submittedName>
</protein>
<gene>
    <name evidence="2" type="ORF">AMON00008_LOCUS24655</name>
</gene>
<feature type="region of interest" description="Disordered" evidence="1">
    <location>
        <begin position="1"/>
        <end position="112"/>
    </location>
</feature>
<sequence>MAAIPSPWMDAVSQWTRRGKRMRMDGRGEPVDAERQEYEDRGEPPATGADREPERAEAEASTEPERAEVAGEAEESKDTERASAEGDFKQAETEQASAAPVRRQRPSAERSKALKSLLEKAKPSWSPRELKGVKAKLTRVGVRSVEDLARALQCNINDDIRAAGLHPFASSTLQALAHCLSEVVPSMSEEFKTVATNGNSNGHANDYVAAEVSGGKPHGAGRTDVAEAAVPRDEDWMLGMWLISDERIYEMRSTDDGGFREDLGGPAGAGPIKREGRSSTGLWYSQRLPSGEMLAGALDRVTDFEWRWEAQLCDGSRLRFRRTDSQAMDLQCCPSGSDAWEAAVPARRPEAYAFYSALDHKQGHRYVHFPCIGERAGDFPLIGLTAGWLPAAFGSSGDREVAAQGRGQVNVQLLGTFCDPFDATTHQSLHAQSKELAMQLPETTLVKHRYSLGAGFKVWDTGLSSTGNGLDVVARVARHYGLVLSDMKKHTLCRGKPRMMASTVCKSGLRQVTGANLVHLDTSGAPPRPLLSIICVRWHNYWSDPKHSSDYNITNDGFFMELFTGPYSVGKTLPGEVEIYTIFIRGTTDLAKLRPQHLRAMLKGKNVSAWYFLWPSDDGPAGQVHEHKFFSFCQEMERLPVRMGWPHQSSVYRMLCGKLWIPQMSLNRDFRVPPTVRVHYAEFKKCPRKATNRAMASLMRLRNITLGRPWISVEDFKGVVKLGFAWCGADVLPFKGTSSLMKNLGKLFNHRDCQNTTCLVQEMIPAVVGEFRVLVMHDKRRRSIRRETMWMSNDPWLESMVKHNVRHADVASFTMASHLTVHPKQVAARFFKGDLAAQMRAEEKALATVSHWLRWFATETPEPPQTTRIDFLVSYDGKGEAVPWTCEVGENGGSLCTVEVHGRNLAALNRAILMPDDVQRFPMEFPNKIPRNDGSKG</sequence>
<evidence type="ECO:0000313" key="2">
    <source>
        <dbReference type="EMBL" id="CAE4591903.1"/>
    </source>
</evidence>
<feature type="compositionally biased region" description="Basic and acidic residues" evidence="1">
    <location>
        <begin position="22"/>
        <end position="92"/>
    </location>
</feature>
<dbReference type="EMBL" id="HBNR01035881">
    <property type="protein sequence ID" value="CAE4591903.1"/>
    <property type="molecule type" value="Transcribed_RNA"/>
</dbReference>
<proteinExistence type="predicted"/>
<dbReference type="AlphaFoldDB" id="A0A7S4QRP3"/>